<reference evidence="3 4" key="1">
    <citation type="journal article" date="2020" name="IScience">
        <title>Genome Sequencing of the Endangered Kingdonia uniflora (Circaeasteraceae, Ranunculales) Reveals Potential Mechanisms of Evolutionary Specialization.</title>
        <authorList>
            <person name="Sun Y."/>
            <person name="Deng T."/>
            <person name="Zhang A."/>
            <person name="Moore M.J."/>
            <person name="Landis J.B."/>
            <person name="Lin N."/>
            <person name="Zhang H."/>
            <person name="Zhang X."/>
            <person name="Huang J."/>
            <person name="Zhang X."/>
            <person name="Sun H."/>
            <person name="Wang H."/>
        </authorList>
    </citation>
    <scope>NUCLEOTIDE SEQUENCE [LARGE SCALE GENOMIC DNA]</scope>
    <source>
        <strain evidence="3">TB1705</strain>
        <tissue evidence="3">Leaf</tissue>
    </source>
</reference>
<evidence type="ECO:0000256" key="1">
    <source>
        <dbReference type="SAM" id="Coils"/>
    </source>
</evidence>
<keyword evidence="4" id="KW-1185">Reference proteome</keyword>
<evidence type="ECO:0000313" key="4">
    <source>
        <dbReference type="Proteomes" id="UP000541444"/>
    </source>
</evidence>
<accession>A0A7J7LCW2</accession>
<dbReference type="EMBL" id="JACGCM010002382">
    <property type="protein sequence ID" value="KAF6140370.1"/>
    <property type="molecule type" value="Genomic_DNA"/>
</dbReference>
<sequence>MRIVVGRRRKYHDDITVVVIILGNKQRTSTASTSVNQHGSSFDFGELEEAIVVQGVQRGAGSTSSKLLDAKVSTLSRGYPSSESAHGATTAGLTLNIDDEDDNNESNPQVDGNRQYCAYPAFLNCGNDNSDIFELENSVENQSDQEQNEFEDMNLEDLYAQTFAKYMKLGKLNKVLKGQVNTLTCELKEKTENTSHEIRVLENEKQGLHDKIMFLEKVHDAKEKMKSTLDELRSAKLDVVLS</sequence>
<evidence type="ECO:0000256" key="2">
    <source>
        <dbReference type="SAM" id="MobiDB-lite"/>
    </source>
</evidence>
<organism evidence="3 4">
    <name type="scientific">Kingdonia uniflora</name>
    <dbReference type="NCBI Taxonomy" id="39325"/>
    <lineage>
        <taxon>Eukaryota</taxon>
        <taxon>Viridiplantae</taxon>
        <taxon>Streptophyta</taxon>
        <taxon>Embryophyta</taxon>
        <taxon>Tracheophyta</taxon>
        <taxon>Spermatophyta</taxon>
        <taxon>Magnoliopsida</taxon>
        <taxon>Ranunculales</taxon>
        <taxon>Circaeasteraceae</taxon>
        <taxon>Kingdonia</taxon>
    </lineage>
</organism>
<name>A0A7J7LCW2_9MAGN</name>
<dbReference type="AlphaFoldDB" id="A0A7J7LCW2"/>
<dbReference type="Proteomes" id="UP000541444">
    <property type="component" value="Unassembled WGS sequence"/>
</dbReference>
<dbReference type="OrthoDB" id="377534at2759"/>
<protein>
    <submittedName>
        <fullName evidence="3">Uncharacterized protein</fullName>
    </submittedName>
</protein>
<proteinExistence type="predicted"/>
<feature type="coiled-coil region" evidence="1">
    <location>
        <begin position="136"/>
        <end position="238"/>
    </location>
</feature>
<evidence type="ECO:0000313" key="3">
    <source>
        <dbReference type="EMBL" id="KAF6140370.1"/>
    </source>
</evidence>
<keyword evidence="1" id="KW-0175">Coiled coil</keyword>
<feature type="region of interest" description="Disordered" evidence="2">
    <location>
        <begin position="77"/>
        <end position="109"/>
    </location>
</feature>
<gene>
    <name evidence="3" type="ORF">GIB67_005295</name>
</gene>
<comment type="caution">
    <text evidence="3">The sequence shown here is derived from an EMBL/GenBank/DDBJ whole genome shotgun (WGS) entry which is preliminary data.</text>
</comment>